<dbReference type="OrthoDB" id="188084at2"/>
<comment type="similarity">
    <text evidence="1">Belongs to the UPF0162 family.</text>
</comment>
<dbReference type="RefSeq" id="WP_133994391.1">
    <property type="nucleotide sequence ID" value="NZ_SODV01000001.1"/>
</dbReference>
<dbReference type="PANTHER" id="PTHR31350:SF27">
    <property type="entry name" value="HEMIMETHYLATED DNA-BINDING DOMAIN-CONTAINING PROTEIN"/>
    <property type="match status" value="1"/>
</dbReference>
<evidence type="ECO:0000256" key="1">
    <source>
        <dbReference type="ARBA" id="ARBA00007100"/>
    </source>
</evidence>
<dbReference type="Pfam" id="PF13369">
    <property type="entry name" value="Transglut_core2"/>
    <property type="match status" value="1"/>
</dbReference>
<comment type="caution">
    <text evidence="3">The sequence shown here is derived from an EMBL/GenBank/DDBJ whole genome shotgun (WGS) entry which is preliminary data.</text>
</comment>
<dbReference type="EMBL" id="SODV01000001">
    <property type="protein sequence ID" value="TDX01752.1"/>
    <property type="molecule type" value="Genomic_DNA"/>
</dbReference>
<dbReference type="Proteomes" id="UP000294498">
    <property type="component" value="Unassembled WGS sequence"/>
</dbReference>
<protein>
    <submittedName>
        <fullName evidence="3">Transglutaminase superfamily protein</fullName>
    </submittedName>
</protein>
<dbReference type="PANTHER" id="PTHR31350">
    <property type="entry name" value="SI:DKEY-261L7.2"/>
    <property type="match status" value="1"/>
</dbReference>
<evidence type="ECO:0000259" key="2">
    <source>
        <dbReference type="Pfam" id="PF13369"/>
    </source>
</evidence>
<evidence type="ECO:0000313" key="4">
    <source>
        <dbReference type="Proteomes" id="UP000294498"/>
    </source>
</evidence>
<proteinExistence type="inferred from homology"/>
<gene>
    <name evidence="3" type="ORF">EDB95_2794</name>
</gene>
<sequence>MRETKEINALLHLIDDPDEEVFSTVSERIVSYGKGIIPNLENLWENTPDETTQERIELLIHSLHYRDLKTNLSDWGKLENPELLQGALLIDRYQYPEVSFNGITQELERMRRNIWLELNNYLTPLEQVNIINGILYNYYKLKGTEVAYTNPDEFFLHKVIESKKGNAISTGILYAALCQLLDINVLPVNIPRQFILGYFDPNYDVLHAGGNPAHKIQFFLDPMTGQVFTHKDVETYFKRISVPPIPTYYKPLTPKRTIQLLTEELSKCFGSQPYKQAELAQLSQLLGD</sequence>
<keyword evidence="4" id="KW-1185">Reference proteome</keyword>
<dbReference type="InterPro" id="IPR032698">
    <property type="entry name" value="SirB1_N"/>
</dbReference>
<reference evidence="3 4" key="1">
    <citation type="submission" date="2019-03" db="EMBL/GenBank/DDBJ databases">
        <title>Genomic Encyclopedia of Type Strains, Phase IV (KMG-IV): sequencing the most valuable type-strain genomes for metagenomic binning, comparative biology and taxonomic classification.</title>
        <authorList>
            <person name="Goeker M."/>
        </authorList>
    </citation>
    <scope>NUCLEOTIDE SEQUENCE [LARGE SCALE GENOMIC DNA]</scope>
    <source>
        <strain evidence="3 4">DSM 100059</strain>
    </source>
</reference>
<dbReference type="AlphaFoldDB" id="A0A4R8DTU2"/>
<feature type="domain" description="Protein SirB1 N-terminal" evidence="2">
    <location>
        <begin position="103"/>
        <end position="259"/>
    </location>
</feature>
<evidence type="ECO:0000313" key="3">
    <source>
        <dbReference type="EMBL" id="TDX01752.1"/>
    </source>
</evidence>
<organism evidence="3 4">
    <name type="scientific">Dinghuibacter silviterrae</name>
    <dbReference type="NCBI Taxonomy" id="1539049"/>
    <lineage>
        <taxon>Bacteria</taxon>
        <taxon>Pseudomonadati</taxon>
        <taxon>Bacteroidota</taxon>
        <taxon>Chitinophagia</taxon>
        <taxon>Chitinophagales</taxon>
        <taxon>Chitinophagaceae</taxon>
        <taxon>Dinghuibacter</taxon>
    </lineage>
</organism>
<accession>A0A4R8DTU2</accession>
<name>A0A4R8DTU2_9BACT</name>